<keyword evidence="5" id="KW-0378">Hydrolase</keyword>
<evidence type="ECO:0000256" key="6">
    <source>
        <dbReference type="ARBA" id="ARBA00022825"/>
    </source>
</evidence>
<comment type="subcellular location">
    <subcellularLocation>
        <location evidence="1">Cytoplasm</location>
    </subcellularLocation>
</comment>
<dbReference type="PANTHER" id="PTHR43253">
    <property type="entry name" value="TRICORN PROTEASE HOMOLOG 2-RELATED"/>
    <property type="match status" value="1"/>
</dbReference>
<dbReference type="SUPFAM" id="SSF82171">
    <property type="entry name" value="DPP6 N-terminal domain-like"/>
    <property type="match status" value="1"/>
</dbReference>
<evidence type="ECO:0000256" key="1">
    <source>
        <dbReference type="ARBA" id="ARBA00004496"/>
    </source>
</evidence>
<feature type="non-terminal residue" evidence="7">
    <location>
        <position position="289"/>
    </location>
</feature>
<evidence type="ECO:0000256" key="4">
    <source>
        <dbReference type="ARBA" id="ARBA00022670"/>
    </source>
</evidence>
<gene>
    <name evidence="7" type="ORF">S03H2_31733</name>
</gene>
<evidence type="ECO:0000313" key="7">
    <source>
        <dbReference type="EMBL" id="GAH50600.1"/>
    </source>
</evidence>
<comment type="caution">
    <text evidence="7">The sequence shown here is derived from an EMBL/GenBank/DDBJ whole genome shotgun (WGS) entry which is preliminary data.</text>
</comment>
<evidence type="ECO:0008006" key="8">
    <source>
        <dbReference type="Google" id="ProtNLM"/>
    </source>
</evidence>
<feature type="non-terminal residue" evidence="7">
    <location>
        <position position="1"/>
    </location>
</feature>
<proteinExistence type="inferred from homology"/>
<dbReference type="GO" id="GO:0005737">
    <property type="term" value="C:cytoplasm"/>
    <property type="evidence" value="ECO:0007669"/>
    <property type="project" value="UniProtKB-SubCell"/>
</dbReference>
<sequence>LRYVSRRRHAKALTHHSDDELVVEWYPDGKHILYRSRMVSPSRRFNRFFKQSIEGGMPETLALPYGELASFSPEGDRIAFQFISREFRTWKRYRGGMASDLWLYDFTNNTSEKFTDFEGTDAVPMWHENTIYFLSDRDVRKKLNIWAYDLDTKKLRQVTSFTEYDVKWPSVGPDAIIFENAGKLHLLDLASETSRSTSIQVPADLPEVRAKLKDVSKNIKNFTLSPSGKRALFEARGEIFTVPEKHGSIRNLTNTSGAAERFPAWSPDGKYVAYFCDRSGEYELYIRSG</sequence>
<dbReference type="Pfam" id="PF26549">
    <property type="entry name" value="Tricorn_N"/>
    <property type="match status" value="1"/>
</dbReference>
<evidence type="ECO:0000256" key="3">
    <source>
        <dbReference type="ARBA" id="ARBA00022490"/>
    </source>
</evidence>
<dbReference type="Gene3D" id="2.120.10.30">
    <property type="entry name" value="TolB, C-terminal domain"/>
    <property type="match status" value="1"/>
</dbReference>
<evidence type="ECO:0000256" key="5">
    <source>
        <dbReference type="ARBA" id="ARBA00022801"/>
    </source>
</evidence>
<dbReference type="GO" id="GO:0006508">
    <property type="term" value="P:proteolysis"/>
    <property type="evidence" value="ECO:0007669"/>
    <property type="project" value="UniProtKB-KW"/>
</dbReference>
<protein>
    <recommendedName>
        <fullName evidence="8">Dipeptidylpeptidase IV N-terminal domain-containing protein</fullName>
    </recommendedName>
</protein>
<dbReference type="InterPro" id="IPR011659">
    <property type="entry name" value="WD40"/>
</dbReference>
<keyword evidence="6" id="KW-0720">Serine protease</keyword>
<dbReference type="PANTHER" id="PTHR43253:SF1">
    <property type="entry name" value="TRICORN PROTEASE HOMOLOG 2-RELATED"/>
    <property type="match status" value="1"/>
</dbReference>
<keyword evidence="4" id="KW-0645">Protease</keyword>
<comment type="similarity">
    <text evidence="2">Belongs to the peptidase S41B family.</text>
</comment>
<dbReference type="InterPro" id="IPR011042">
    <property type="entry name" value="6-blade_b-propeller_TolB-like"/>
</dbReference>
<accession>X1H0I2</accession>
<dbReference type="EMBL" id="BARU01019259">
    <property type="protein sequence ID" value="GAH50600.1"/>
    <property type="molecule type" value="Genomic_DNA"/>
</dbReference>
<name>X1H0I2_9ZZZZ</name>
<dbReference type="GO" id="GO:0008236">
    <property type="term" value="F:serine-type peptidase activity"/>
    <property type="evidence" value="ECO:0007669"/>
    <property type="project" value="UniProtKB-KW"/>
</dbReference>
<keyword evidence="3" id="KW-0963">Cytoplasm</keyword>
<dbReference type="InterPro" id="IPR012393">
    <property type="entry name" value="Tricorn_protease"/>
</dbReference>
<evidence type="ECO:0000256" key="2">
    <source>
        <dbReference type="ARBA" id="ARBA00008524"/>
    </source>
</evidence>
<dbReference type="Pfam" id="PF07676">
    <property type="entry name" value="PD40"/>
    <property type="match status" value="1"/>
</dbReference>
<reference evidence="7" key="1">
    <citation type="journal article" date="2014" name="Front. Microbiol.">
        <title>High frequency of phylogenetically diverse reductive dehalogenase-homologous genes in deep subseafloor sedimentary metagenomes.</title>
        <authorList>
            <person name="Kawai M."/>
            <person name="Futagami T."/>
            <person name="Toyoda A."/>
            <person name="Takaki Y."/>
            <person name="Nishi S."/>
            <person name="Hori S."/>
            <person name="Arai W."/>
            <person name="Tsubouchi T."/>
            <person name="Morono Y."/>
            <person name="Uchiyama I."/>
            <person name="Ito T."/>
            <person name="Fujiyama A."/>
            <person name="Inagaki F."/>
            <person name="Takami H."/>
        </authorList>
    </citation>
    <scope>NUCLEOTIDE SEQUENCE</scope>
    <source>
        <strain evidence="7">Expedition CK06-06</strain>
    </source>
</reference>
<organism evidence="7">
    <name type="scientific">marine sediment metagenome</name>
    <dbReference type="NCBI Taxonomy" id="412755"/>
    <lineage>
        <taxon>unclassified sequences</taxon>
        <taxon>metagenomes</taxon>
        <taxon>ecological metagenomes</taxon>
    </lineage>
</organism>
<dbReference type="Gene3D" id="2.120.10.60">
    <property type="entry name" value="Tricorn protease N-terminal domain"/>
    <property type="match status" value="1"/>
</dbReference>
<dbReference type="AlphaFoldDB" id="X1H0I2"/>